<name>A0ACC1IX04_9FUNG</name>
<organism evidence="1 2">
    <name type="scientific">Kickxella alabastrina</name>
    <dbReference type="NCBI Taxonomy" id="61397"/>
    <lineage>
        <taxon>Eukaryota</taxon>
        <taxon>Fungi</taxon>
        <taxon>Fungi incertae sedis</taxon>
        <taxon>Zoopagomycota</taxon>
        <taxon>Kickxellomycotina</taxon>
        <taxon>Kickxellomycetes</taxon>
        <taxon>Kickxellales</taxon>
        <taxon>Kickxellaceae</taxon>
        <taxon>Kickxella</taxon>
    </lineage>
</organism>
<dbReference type="EMBL" id="JANBPG010000001">
    <property type="protein sequence ID" value="KAJ1902394.1"/>
    <property type="molecule type" value="Genomic_DNA"/>
</dbReference>
<dbReference type="Proteomes" id="UP001150581">
    <property type="component" value="Unassembled WGS sequence"/>
</dbReference>
<proteinExistence type="predicted"/>
<evidence type="ECO:0000313" key="1">
    <source>
        <dbReference type="EMBL" id="KAJ1902394.1"/>
    </source>
</evidence>
<comment type="caution">
    <text evidence="1">The sequence shown here is derived from an EMBL/GenBank/DDBJ whole genome shotgun (WGS) entry which is preliminary data.</text>
</comment>
<sequence>MEASRSTLIKSLLAREGPKTINQLFTSVLKIFPSEFKGVSRHKFKRIYLRNLKEFKQVAVKPERDPDALAKLRLDPESRITATDKIAWMVQLADPLMNKYLSGEVDLTKNHNTILKVIDTERAKSKDFWEGKSNTPHDWRAVLEAAGQKTSI</sequence>
<protein>
    <submittedName>
        <fullName evidence="1">Uncharacterized protein</fullName>
    </submittedName>
</protein>
<evidence type="ECO:0000313" key="2">
    <source>
        <dbReference type="Proteomes" id="UP001150581"/>
    </source>
</evidence>
<reference evidence="1" key="1">
    <citation type="submission" date="2022-07" db="EMBL/GenBank/DDBJ databases">
        <title>Phylogenomic reconstructions and comparative analyses of Kickxellomycotina fungi.</title>
        <authorList>
            <person name="Reynolds N.K."/>
            <person name="Stajich J.E."/>
            <person name="Barry K."/>
            <person name="Grigoriev I.V."/>
            <person name="Crous P."/>
            <person name="Smith M.E."/>
        </authorList>
    </citation>
    <scope>NUCLEOTIDE SEQUENCE</scope>
    <source>
        <strain evidence="1">Benny 63K</strain>
    </source>
</reference>
<keyword evidence="2" id="KW-1185">Reference proteome</keyword>
<accession>A0ACC1IX04</accession>
<gene>
    <name evidence="1" type="ORF">LPJ66_000005</name>
</gene>